<gene>
    <name evidence="2" type="ORF">OG563_30510</name>
</gene>
<sequence>MEREHEEAMRGDYQQHYQLGRDMLRDGVTDADIDQLDASRVEIEKRWQSGPHAEHWNYLADAQHDWEHSPGTMSRFMENVDHNGGFGLSEIEQRSQEQARELTGNDRPRRRIQRGR</sequence>
<organism evidence="2 3">
    <name type="scientific">Nocardia vinacea</name>
    <dbReference type="NCBI Taxonomy" id="96468"/>
    <lineage>
        <taxon>Bacteria</taxon>
        <taxon>Bacillati</taxon>
        <taxon>Actinomycetota</taxon>
        <taxon>Actinomycetes</taxon>
        <taxon>Mycobacteriales</taxon>
        <taxon>Nocardiaceae</taxon>
        <taxon>Nocardia</taxon>
    </lineage>
</organism>
<evidence type="ECO:0000313" key="2">
    <source>
        <dbReference type="EMBL" id="WUV43538.1"/>
    </source>
</evidence>
<proteinExistence type="predicted"/>
<dbReference type="Proteomes" id="UP001432062">
    <property type="component" value="Chromosome"/>
</dbReference>
<dbReference type="EMBL" id="CP109441">
    <property type="protein sequence ID" value="WUV43538.1"/>
    <property type="molecule type" value="Genomic_DNA"/>
</dbReference>
<keyword evidence="3" id="KW-1185">Reference proteome</keyword>
<dbReference type="RefSeq" id="WP_329405978.1">
    <property type="nucleotide sequence ID" value="NZ_CP109441.1"/>
</dbReference>
<evidence type="ECO:0000313" key="3">
    <source>
        <dbReference type="Proteomes" id="UP001432062"/>
    </source>
</evidence>
<reference evidence="2" key="1">
    <citation type="submission" date="2022-10" db="EMBL/GenBank/DDBJ databases">
        <title>The complete genomes of actinobacterial strains from the NBC collection.</title>
        <authorList>
            <person name="Joergensen T.S."/>
            <person name="Alvarez Arevalo M."/>
            <person name="Sterndorff E.B."/>
            <person name="Faurdal D."/>
            <person name="Vuksanovic O."/>
            <person name="Mourched A.-S."/>
            <person name="Charusanti P."/>
            <person name="Shaw S."/>
            <person name="Blin K."/>
            <person name="Weber T."/>
        </authorList>
    </citation>
    <scope>NUCLEOTIDE SEQUENCE</scope>
    <source>
        <strain evidence="2">NBC_01482</strain>
    </source>
</reference>
<feature type="compositionally biased region" description="Basic and acidic residues" evidence="1">
    <location>
        <begin position="91"/>
        <end position="107"/>
    </location>
</feature>
<protein>
    <submittedName>
        <fullName evidence="2">Uncharacterized protein</fullName>
    </submittedName>
</protein>
<name>A0ABZ1YK61_9NOCA</name>
<accession>A0ABZ1YK61</accession>
<feature type="region of interest" description="Disordered" evidence="1">
    <location>
        <begin position="81"/>
        <end position="116"/>
    </location>
</feature>
<evidence type="ECO:0000256" key="1">
    <source>
        <dbReference type="SAM" id="MobiDB-lite"/>
    </source>
</evidence>